<dbReference type="GO" id="GO:0035438">
    <property type="term" value="F:cyclic-di-GMP binding"/>
    <property type="evidence" value="ECO:0007669"/>
    <property type="project" value="InterPro"/>
</dbReference>
<dbReference type="SUPFAM" id="SSF58104">
    <property type="entry name" value="Methyl-accepting chemotaxis protein (MCP) signaling domain"/>
    <property type="match status" value="1"/>
</dbReference>
<comment type="caution">
    <text evidence="6">The sequence shown here is derived from an EMBL/GenBank/DDBJ whole genome shotgun (WGS) entry which is preliminary data.</text>
</comment>
<dbReference type="PANTHER" id="PTHR32089">
    <property type="entry name" value="METHYL-ACCEPTING CHEMOTAXIS PROTEIN MCPB"/>
    <property type="match status" value="1"/>
</dbReference>
<dbReference type="Gene3D" id="2.40.10.220">
    <property type="entry name" value="predicted glycosyltransferase like domains"/>
    <property type="match status" value="1"/>
</dbReference>
<dbReference type="SMART" id="SM00283">
    <property type="entry name" value="MA"/>
    <property type="match status" value="1"/>
</dbReference>
<sequence>MAQAQGKAAAPIRVRNVEGGYANIHIMRDVNYAFSPMNLKYAINNYHSRLAGARYMRFFGKSKPSATIEAAIVSQESNTSLTTSIELSSPESTRSASDFSNTLDLIESDLRAAARNIASGADGLRDRIEEQMQKLTEIRGDTQTLRSEAEAANENANSLAEAIEELATASTEIDTQVKQSSQLAEEARTVADTANAGIHELKGAIDDIVNVVRLISDVAKQTNLLALNATIEAARAGEAGKGFAVVANEVKSLSVETQKATDVIVANIERLQHSAEGSILAVDRIINVIGDIRPNFAAVADSVRQQVAATQEIGMTARQTADFVREVAGKVDAIATATDQAEKAGSAAAGASDGMTEMSAALNRRFTMMIRQSSAGDRRQHDRYPIEIAATLKIGQTTIGAKTRDLSEGGVLLVPDSETSLQPPASGELELARIGRMRVRVVGRSDNGLHCAFEHLEESVDSAVRRIIAGVRSDAEQKIQLATETAARVSLAMADAIKTRRLTLADLFDTDYRPIAGTNPIQVENRALKVLDEILPPIQEEVLAGAARSGMTFCASVDRNGYLPVHNLVYSKPQRPDDPVWNAANCRNRRIFDDRAGLSAARNTRPFLLQTYPRDMGNGQIIWMSEVDAPILVDGRHWGGFRTAYRLS</sequence>
<evidence type="ECO:0000256" key="3">
    <source>
        <dbReference type="SAM" id="Coils"/>
    </source>
</evidence>
<dbReference type="InterPro" id="IPR009875">
    <property type="entry name" value="PilZ_domain"/>
</dbReference>
<dbReference type="EMBL" id="JACFXV010000067">
    <property type="protein sequence ID" value="MBA5779357.1"/>
    <property type="molecule type" value="Genomic_DNA"/>
</dbReference>
<evidence type="ECO:0000313" key="6">
    <source>
        <dbReference type="EMBL" id="MBA5779357.1"/>
    </source>
</evidence>
<dbReference type="Gene3D" id="1.10.287.950">
    <property type="entry name" value="Methyl-accepting chemotaxis protein"/>
    <property type="match status" value="1"/>
</dbReference>
<dbReference type="GO" id="GO:0016020">
    <property type="term" value="C:membrane"/>
    <property type="evidence" value="ECO:0007669"/>
    <property type="project" value="InterPro"/>
</dbReference>
<gene>
    <name evidence="6" type="ORF">H2509_19685</name>
</gene>
<keyword evidence="1 2" id="KW-0807">Transducer</keyword>
<keyword evidence="3" id="KW-0175">Coiled coil</keyword>
<dbReference type="PANTHER" id="PTHR32089:SF112">
    <property type="entry name" value="LYSOZYME-LIKE PROTEIN-RELATED"/>
    <property type="match status" value="1"/>
</dbReference>
<dbReference type="GO" id="GO:0007165">
    <property type="term" value="P:signal transduction"/>
    <property type="evidence" value="ECO:0007669"/>
    <property type="project" value="UniProtKB-KW"/>
</dbReference>
<reference evidence="6 7" key="1">
    <citation type="submission" date="2020-07" db="EMBL/GenBank/DDBJ databases">
        <title>Stappia sp., F7233, whole genome shotgun sequencing project.</title>
        <authorList>
            <person name="Jiang S."/>
            <person name="Liu Z.W."/>
            <person name="Du Z.J."/>
        </authorList>
    </citation>
    <scope>NUCLEOTIDE SEQUENCE [LARGE SCALE GENOMIC DNA]</scope>
    <source>
        <strain evidence="6 7">F7233</strain>
    </source>
</reference>
<dbReference type="AlphaFoldDB" id="A0A839AKN0"/>
<proteinExistence type="predicted"/>
<dbReference type="Proteomes" id="UP000541109">
    <property type="component" value="Unassembled WGS sequence"/>
</dbReference>
<evidence type="ECO:0000259" key="5">
    <source>
        <dbReference type="PROSITE" id="PS50111"/>
    </source>
</evidence>
<evidence type="ECO:0000256" key="2">
    <source>
        <dbReference type="PROSITE-ProRule" id="PRU00284"/>
    </source>
</evidence>
<evidence type="ECO:0000256" key="4">
    <source>
        <dbReference type="SAM" id="MobiDB-lite"/>
    </source>
</evidence>
<dbReference type="InterPro" id="IPR004089">
    <property type="entry name" value="MCPsignal_dom"/>
</dbReference>
<evidence type="ECO:0000313" key="7">
    <source>
        <dbReference type="Proteomes" id="UP000541109"/>
    </source>
</evidence>
<dbReference type="Pfam" id="PF07238">
    <property type="entry name" value="PilZ"/>
    <property type="match status" value="1"/>
</dbReference>
<dbReference type="PROSITE" id="PS50111">
    <property type="entry name" value="CHEMOTAXIS_TRANSDUC_2"/>
    <property type="match status" value="1"/>
</dbReference>
<evidence type="ECO:0000256" key="1">
    <source>
        <dbReference type="ARBA" id="ARBA00023224"/>
    </source>
</evidence>
<dbReference type="Pfam" id="PF00015">
    <property type="entry name" value="MCPsignal"/>
    <property type="match status" value="1"/>
</dbReference>
<feature type="domain" description="Methyl-accepting transducer" evidence="5">
    <location>
        <begin position="106"/>
        <end position="342"/>
    </location>
</feature>
<feature type="coiled-coil region" evidence="3">
    <location>
        <begin position="121"/>
        <end position="179"/>
    </location>
</feature>
<protein>
    <submittedName>
        <fullName evidence="6">Methyl-accepting chemotaxis protein</fullName>
    </submittedName>
</protein>
<accession>A0A839AKN0</accession>
<dbReference type="SUPFAM" id="SSF141371">
    <property type="entry name" value="PilZ domain-like"/>
    <property type="match status" value="1"/>
</dbReference>
<name>A0A839AKN0_9HYPH</name>
<feature type="region of interest" description="Disordered" evidence="4">
    <location>
        <begin position="79"/>
        <end position="100"/>
    </location>
</feature>
<organism evidence="6 7">
    <name type="scientific">Stappia albiluteola</name>
    <dbReference type="NCBI Taxonomy" id="2758565"/>
    <lineage>
        <taxon>Bacteria</taxon>
        <taxon>Pseudomonadati</taxon>
        <taxon>Pseudomonadota</taxon>
        <taxon>Alphaproteobacteria</taxon>
        <taxon>Hyphomicrobiales</taxon>
        <taxon>Stappiaceae</taxon>
        <taxon>Stappia</taxon>
    </lineage>
</organism>
<keyword evidence="7" id="KW-1185">Reference proteome</keyword>